<dbReference type="InParanoid" id="G5A4Z0"/>
<proteinExistence type="predicted"/>
<dbReference type="RefSeq" id="XP_009534600.1">
    <property type="nucleotide sequence ID" value="XM_009536305.1"/>
</dbReference>
<reference evidence="2 3" key="1">
    <citation type="journal article" date="2006" name="Science">
        <title>Phytophthora genome sequences uncover evolutionary origins and mechanisms of pathogenesis.</title>
        <authorList>
            <person name="Tyler B.M."/>
            <person name="Tripathy S."/>
            <person name="Zhang X."/>
            <person name="Dehal P."/>
            <person name="Jiang R.H."/>
            <person name="Aerts A."/>
            <person name="Arredondo F.D."/>
            <person name="Baxter L."/>
            <person name="Bensasson D."/>
            <person name="Beynon J.L."/>
            <person name="Chapman J."/>
            <person name="Damasceno C.M."/>
            <person name="Dorrance A.E."/>
            <person name="Dou D."/>
            <person name="Dickerman A.W."/>
            <person name="Dubchak I.L."/>
            <person name="Garbelotto M."/>
            <person name="Gijzen M."/>
            <person name="Gordon S.G."/>
            <person name="Govers F."/>
            <person name="Grunwald N.J."/>
            <person name="Huang W."/>
            <person name="Ivors K.L."/>
            <person name="Jones R.W."/>
            <person name="Kamoun S."/>
            <person name="Krampis K."/>
            <person name="Lamour K.H."/>
            <person name="Lee M.K."/>
            <person name="McDonald W.H."/>
            <person name="Medina M."/>
            <person name="Meijer H.J."/>
            <person name="Nordberg E.K."/>
            <person name="Maclean D.J."/>
            <person name="Ospina-Giraldo M.D."/>
            <person name="Morris P.F."/>
            <person name="Phuntumart V."/>
            <person name="Putnam N.H."/>
            <person name="Rash S."/>
            <person name="Rose J.K."/>
            <person name="Sakihama Y."/>
            <person name="Salamov A.A."/>
            <person name="Savidor A."/>
            <person name="Scheuring C.F."/>
            <person name="Smith B.M."/>
            <person name="Sobral B.W."/>
            <person name="Terry A."/>
            <person name="Torto-Alalibo T.A."/>
            <person name="Win J."/>
            <person name="Xu Z."/>
            <person name="Zhang H."/>
            <person name="Grigoriev I.V."/>
            <person name="Rokhsar D.S."/>
            <person name="Boore J.L."/>
        </authorList>
    </citation>
    <scope>NUCLEOTIDE SEQUENCE [LARGE SCALE GENOMIC DNA]</scope>
    <source>
        <strain evidence="2 3">P6497</strain>
    </source>
</reference>
<dbReference type="Proteomes" id="UP000002640">
    <property type="component" value="Unassembled WGS sequence"/>
</dbReference>
<name>G5A4Z0_PHYSP</name>
<dbReference type="GeneID" id="20660716"/>
<gene>
    <name evidence="2" type="ORF">PHYSODRAFT_523957</name>
</gene>
<feature type="region of interest" description="Disordered" evidence="1">
    <location>
        <begin position="1"/>
        <end position="49"/>
    </location>
</feature>
<dbReference type="KEGG" id="psoj:PHYSODRAFT_523957"/>
<dbReference type="EMBL" id="JH159159">
    <property type="protein sequence ID" value="EGZ09739.1"/>
    <property type="molecule type" value="Genomic_DNA"/>
</dbReference>
<dbReference type="AlphaFoldDB" id="G5A4Z0"/>
<accession>G5A4Z0</accession>
<sequence>MTRVSGKRAPPTYAQHERRSHAARTTKTGYFKAKSRKRHHMRQRAPVRDSARAYRCGVIKVAPLSKYKTFSKGACYSGPFISRVGKTVAESRHKDEALRDMADLVDLTNE</sequence>
<evidence type="ECO:0000313" key="3">
    <source>
        <dbReference type="Proteomes" id="UP000002640"/>
    </source>
</evidence>
<protein>
    <submittedName>
        <fullName evidence="2">Uncharacterized protein</fullName>
    </submittedName>
</protein>
<organism evidence="2 3">
    <name type="scientific">Phytophthora sojae (strain P6497)</name>
    <name type="common">Soybean stem and root rot agent</name>
    <name type="synonym">Phytophthora megasperma f. sp. glycines</name>
    <dbReference type="NCBI Taxonomy" id="1094619"/>
    <lineage>
        <taxon>Eukaryota</taxon>
        <taxon>Sar</taxon>
        <taxon>Stramenopiles</taxon>
        <taxon>Oomycota</taxon>
        <taxon>Peronosporomycetes</taxon>
        <taxon>Peronosporales</taxon>
        <taxon>Peronosporaceae</taxon>
        <taxon>Phytophthora</taxon>
    </lineage>
</organism>
<evidence type="ECO:0000313" key="2">
    <source>
        <dbReference type="EMBL" id="EGZ09739.1"/>
    </source>
</evidence>
<evidence type="ECO:0000256" key="1">
    <source>
        <dbReference type="SAM" id="MobiDB-lite"/>
    </source>
</evidence>
<keyword evidence="3" id="KW-1185">Reference proteome</keyword>
<feature type="non-terminal residue" evidence="2">
    <location>
        <position position="110"/>
    </location>
</feature>
<feature type="compositionally biased region" description="Basic residues" evidence="1">
    <location>
        <begin position="33"/>
        <end position="45"/>
    </location>
</feature>